<reference evidence="1 2" key="1">
    <citation type="submission" date="2011-06" db="EMBL/GenBank/DDBJ databases">
        <authorList>
            <person name="Bador J."/>
            <person name="Amoureux L."/>
            <person name="Neuwirth C."/>
        </authorList>
    </citation>
    <scope>NUCLEOTIDE SEQUENCE [LARGE SCALE GENOMIC DNA]</scope>
    <source>
        <strain evidence="1 2">AXX-A</strain>
    </source>
</reference>
<accession>F7T223</accession>
<name>F7T223_9BURK</name>
<evidence type="ECO:0000313" key="2">
    <source>
        <dbReference type="Proteomes" id="UP000004853"/>
    </source>
</evidence>
<dbReference type="EMBL" id="AFRQ01000055">
    <property type="protein sequence ID" value="EGP45648.1"/>
    <property type="molecule type" value="Genomic_DNA"/>
</dbReference>
<proteinExistence type="predicted"/>
<comment type="caution">
    <text evidence="1">The sequence shown here is derived from an EMBL/GenBank/DDBJ whole genome shotgun (WGS) entry which is preliminary data.</text>
</comment>
<sequence>MHQGCSMTCQPFLAYSPAGSAGAAAAPTPVLAFAHVLARLLAATRAAWQLDAPAGSMP</sequence>
<gene>
    <name evidence="1" type="ORF">AXXA_14913</name>
</gene>
<evidence type="ECO:0000313" key="1">
    <source>
        <dbReference type="EMBL" id="EGP45648.1"/>
    </source>
</evidence>
<dbReference type="Proteomes" id="UP000004853">
    <property type="component" value="Unassembled WGS sequence"/>
</dbReference>
<protein>
    <submittedName>
        <fullName evidence="1">Uncharacterized protein</fullName>
    </submittedName>
</protein>
<dbReference type="AlphaFoldDB" id="F7T223"/>
<dbReference type="HOGENOM" id="CLU_3075638_0_0_4"/>
<organism evidence="1 2">
    <name type="scientific">Achromobacter insuavis AXX-A</name>
    <dbReference type="NCBI Taxonomy" id="1003200"/>
    <lineage>
        <taxon>Bacteria</taxon>
        <taxon>Pseudomonadati</taxon>
        <taxon>Pseudomonadota</taxon>
        <taxon>Betaproteobacteria</taxon>
        <taxon>Burkholderiales</taxon>
        <taxon>Alcaligenaceae</taxon>
        <taxon>Achromobacter</taxon>
    </lineage>
</organism>